<sequence>MEWVTRADFIDRLERNLISYGIRQDVILFYPVARLTDALPLPPDTTGTPIAYPHPNLNWYCVCDHQGFVLTVSSGMQDSDNVFIETDFTEPESSSADWKVISAIAPLVRFLDARFGLIESRCAYRKTGQYYAMTTDSQHGTYYVYEAETEAEASQACEALRQAQPNAEYFVLSKDEFNKSCK</sequence>
<organism evidence="1 2">
    <name type="scientific">Gimesia chilikensis</name>
    <dbReference type="NCBI Taxonomy" id="2605989"/>
    <lineage>
        <taxon>Bacteria</taxon>
        <taxon>Pseudomonadati</taxon>
        <taxon>Planctomycetota</taxon>
        <taxon>Planctomycetia</taxon>
        <taxon>Planctomycetales</taxon>
        <taxon>Planctomycetaceae</taxon>
        <taxon>Gimesia</taxon>
    </lineage>
</organism>
<reference evidence="1 2" key="1">
    <citation type="submission" date="2019-02" db="EMBL/GenBank/DDBJ databases">
        <title>Deep-cultivation of Planctomycetes and their phenomic and genomic characterization uncovers novel biology.</title>
        <authorList>
            <person name="Wiegand S."/>
            <person name="Jogler M."/>
            <person name="Boedeker C."/>
            <person name="Pinto D."/>
            <person name="Vollmers J."/>
            <person name="Rivas-Marin E."/>
            <person name="Kohn T."/>
            <person name="Peeters S.H."/>
            <person name="Heuer A."/>
            <person name="Rast P."/>
            <person name="Oberbeckmann S."/>
            <person name="Bunk B."/>
            <person name="Jeske O."/>
            <person name="Meyerdierks A."/>
            <person name="Storesund J.E."/>
            <person name="Kallscheuer N."/>
            <person name="Luecker S."/>
            <person name="Lage O.M."/>
            <person name="Pohl T."/>
            <person name="Merkel B.J."/>
            <person name="Hornburger P."/>
            <person name="Mueller R.-W."/>
            <person name="Bruemmer F."/>
            <person name="Labrenz M."/>
            <person name="Spormann A.M."/>
            <person name="Op den Camp H."/>
            <person name="Overmann J."/>
            <person name="Amann R."/>
            <person name="Jetten M.S.M."/>
            <person name="Mascher T."/>
            <person name="Medema M.H."/>
            <person name="Devos D.P."/>
            <person name="Kaster A.-K."/>
            <person name="Ovreas L."/>
            <person name="Rohde M."/>
            <person name="Galperin M.Y."/>
            <person name="Jogler C."/>
        </authorList>
    </citation>
    <scope>NUCLEOTIDE SEQUENCE [LARGE SCALE GENOMIC DNA]</scope>
    <source>
        <strain evidence="1 2">HG66A1</strain>
    </source>
</reference>
<dbReference type="RefSeq" id="WP_145188920.1">
    <property type="nucleotide sequence ID" value="NZ_CP036266.1"/>
</dbReference>
<accession>A0A517PTG9</accession>
<evidence type="ECO:0000313" key="2">
    <source>
        <dbReference type="Proteomes" id="UP000320421"/>
    </source>
</evidence>
<name>A0A517PTG9_9PLAN</name>
<keyword evidence="2" id="KW-1185">Reference proteome</keyword>
<dbReference type="Proteomes" id="UP000320421">
    <property type="component" value="Chromosome"/>
</dbReference>
<dbReference type="EMBL" id="CP036266">
    <property type="protein sequence ID" value="QDT22675.1"/>
    <property type="molecule type" value="Genomic_DNA"/>
</dbReference>
<dbReference type="OrthoDB" id="288743at2"/>
<proteinExistence type="predicted"/>
<gene>
    <name evidence="1" type="ORF">HG66A1_44840</name>
</gene>
<dbReference type="AlphaFoldDB" id="A0A517PTG9"/>
<protein>
    <submittedName>
        <fullName evidence="1">Uncharacterized protein</fullName>
    </submittedName>
</protein>
<evidence type="ECO:0000313" key="1">
    <source>
        <dbReference type="EMBL" id="QDT22675.1"/>
    </source>
</evidence>